<organism evidence="3 6">
    <name type="scientific">Medicago truncatula</name>
    <name type="common">Barrel medic</name>
    <name type="synonym">Medicago tribuloides</name>
    <dbReference type="NCBI Taxonomy" id="3880"/>
    <lineage>
        <taxon>Eukaryota</taxon>
        <taxon>Viridiplantae</taxon>
        <taxon>Streptophyta</taxon>
        <taxon>Embryophyta</taxon>
        <taxon>Tracheophyta</taxon>
        <taxon>Spermatophyta</taxon>
        <taxon>Magnoliopsida</taxon>
        <taxon>eudicotyledons</taxon>
        <taxon>Gunneridae</taxon>
        <taxon>Pentapetalae</taxon>
        <taxon>rosids</taxon>
        <taxon>fabids</taxon>
        <taxon>Fabales</taxon>
        <taxon>Fabaceae</taxon>
        <taxon>Papilionoideae</taxon>
        <taxon>50 kb inversion clade</taxon>
        <taxon>NPAAA clade</taxon>
        <taxon>Hologalegina</taxon>
        <taxon>IRL clade</taxon>
        <taxon>Trifolieae</taxon>
        <taxon>Medicago</taxon>
    </lineage>
</organism>
<sequence>MTQIIMSVYDFIIFVSLFLVVTNPENSCVTNDDCPEAVFFVTFRCIKNICVRIR</sequence>
<reference evidence="7" key="4">
    <citation type="journal article" date="2018" name="Nat. Plants">
        <title>Whole-genome landscape of Medicago truncatula symbiotic genes.</title>
        <authorList>
            <person name="Pecrix Y."/>
            <person name="Staton S.E."/>
            <person name="Sallet E."/>
            <person name="Lelandais-Briere C."/>
            <person name="Moreau S."/>
            <person name="Carrere S."/>
            <person name="Blein T."/>
            <person name="Jardinaud M.F."/>
            <person name="Latrasse D."/>
            <person name="Zouine M."/>
            <person name="Zahm M."/>
            <person name="Kreplak J."/>
            <person name="Mayjonade B."/>
            <person name="Satge C."/>
            <person name="Perez M."/>
            <person name="Cauet S."/>
            <person name="Marande W."/>
            <person name="Chantry-Darmon C."/>
            <person name="Lopez-Roques C."/>
            <person name="Bouchez O."/>
            <person name="Berard A."/>
            <person name="Debelle F."/>
            <person name="Munos S."/>
            <person name="Bendahmane A."/>
            <person name="Berges H."/>
            <person name="Niebel A."/>
            <person name="Buitink J."/>
            <person name="Frugier F."/>
            <person name="Benhamed M."/>
            <person name="Crespi M."/>
            <person name="Gouzy J."/>
            <person name="Gamas P."/>
        </authorList>
    </citation>
    <scope>NUCLEOTIDE SEQUENCE [LARGE SCALE GENOMIC DNA]</scope>
    <source>
        <strain evidence="7">cv. Jemalong A17</strain>
    </source>
</reference>
<dbReference type="InterPro" id="IPR009810">
    <property type="entry name" value="Nodulin_late_dom"/>
</dbReference>
<protein>
    <submittedName>
        <fullName evidence="3">Nodule Cysteine-Rich (NCR) secreted peptide</fullName>
    </submittedName>
    <submittedName>
        <fullName evidence="4">Putative Late nodulin</fullName>
    </submittedName>
</protein>
<keyword evidence="6" id="KW-1185">Reference proteome</keyword>
<evidence type="ECO:0000313" key="5">
    <source>
        <dbReference type="EnsemblPlants" id="KEH23026"/>
    </source>
</evidence>
<keyword evidence="1" id="KW-0732">Signal</keyword>
<dbReference type="EMBL" id="PSQE01000007">
    <property type="protein sequence ID" value="RHN46231.1"/>
    <property type="molecule type" value="Genomic_DNA"/>
</dbReference>
<evidence type="ECO:0000313" key="7">
    <source>
        <dbReference type="Proteomes" id="UP000265566"/>
    </source>
</evidence>
<evidence type="ECO:0000313" key="4">
    <source>
        <dbReference type="EMBL" id="RHN46231.1"/>
    </source>
</evidence>
<accession>A0A072U0S0</accession>
<feature type="chain" id="PRO_5014499176" evidence="1">
    <location>
        <begin position="25"/>
        <end position="54"/>
    </location>
</feature>
<evidence type="ECO:0000259" key="2">
    <source>
        <dbReference type="Pfam" id="PF07127"/>
    </source>
</evidence>
<evidence type="ECO:0000313" key="6">
    <source>
        <dbReference type="Proteomes" id="UP000002051"/>
    </source>
</evidence>
<evidence type="ECO:0000313" key="3">
    <source>
        <dbReference type="EMBL" id="KEH23026.1"/>
    </source>
</evidence>
<feature type="signal peptide" evidence="1">
    <location>
        <begin position="1"/>
        <end position="24"/>
    </location>
</feature>
<feature type="domain" description="Late nodulin" evidence="2">
    <location>
        <begin position="1"/>
        <end position="50"/>
    </location>
</feature>
<dbReference type="AlphaFoldDB" id="A0A072U0S0"/>
<evidence type="ECO:0000256" key="1">
    <source>
        <dbReference type="SAM" id="SignalP"/>
    </source>
</evidence>
<dbReference type="Proteomes" id="UP000265566">
    <property type="component" value="Chromosome 7"/>
</dbReference>
<reference evidence="5" key="3">
    <citation type="submission" date="2015-04" db="UniProtKB">
        <authorList>
            <consortium name="EnsemblPlants"/>
        </authorList>
    </citation>
    <scope>IDENTIFICATION</scope>
    <source>
        <strain evidence="5">cv. Jemalong A17</strain>
    </source>
</reference>
<reference evidence="4" key="5">
    <citation type="journal article" date="2018" name="Nat. Plants">
        <title>Whole-genome landscape of Medicago truncatula symbiotic genes.</title>
        <authorList>
            <person name="Pecrix Y."/>
            <person name="Gamas P."/>
            <person name="Carrere S."/>
        </authorList>
    </citation>
    <scope>NUCLEOTIDE SEQUENCE</scope>
    <source>
        <tissue evidence="4">Leaves</tissue>
    </source>
</reference>
<dbReference type="Pfam" id="PF07127">
    <property type="entry name" value="Nodulin_late"/>
    <property type="match status" value="1"/>
</dbReference>
<dbReference type="GO" id="GO:0046872">
    <property type="term" value="F:metal ion binding"/>
    <property type="evidence" value="ECO:0007669"/>
    <property type="project" value="InterPro"/>
</dbReference>
<dbReference type="EMBL" id="CM001223">
    <property type="protein sequence ID" value="KEH23026.1"/>
    <property type="molecule type" value="Genomic_DNA"/>
</dbReference>
<proteinExistence type="predicted"/>
<dbReference type="Proteomes" id="UP000002051">
    <property type="component" value="Unassembled WGS sequence"/>
</dbReference>
<dbReference type="HOGENOM" id="CLU_181053_6_4_1"/>
<gene>
    <name evidence="3" type="ordered locus">MTR_7g063970</name>
    <name evidence="4" type="ORF">MtrunA17_Chr7g0239951</name>
</gene>
<dbReference type="Gramene" id="rna40686">
    <property type="protein sequence ID" value="RHN46231.1"/>
    <property type="gene ID" value="gene40686"/>
</dbReference>
<name>A0A072U0S0_MEDTR</name>
<reference evidence="3 6" key="2">
    <citation type="journal article" date="2014" name="BMC Genomics">
        <title>An improved genome release (version Mt4.0) for the model legume Medicago truncatula.</title>
        <authorList>
            <person name="Tang H."/>
            <person name="Krishnakumar V."/>
            <person name="Bidwell S."/>
            <person name="Rosen B."/>
            <person name="Chan A."/>
            <person name="Zhou S."/>
            <person name="Gentzbittel L."/>
            <person name="Childs K.L."/>
            <person name="Yandell M."/>
            <person name="Gundlach H."/>
            <person name="Mayer K.F."/>
            <person name="Schwartz D.C."/>
            <person name="Town C.D."/>
        </authorList>
    </citation>
    <scope>GENOME REANNOTATION</scope>
    <source>
        <strain evidence="3">A17</strain>
        <strain evidence="5 6">cv. Jemalong A17</strain>
    </source>
</reference>
<reference evidence="3 6" key="1">
    <citation type="journal article" date="2011" name="Nature">
        <title>The Medicago genome provides insight into the evolution of rhizobial symbioses.</title>
        <authorList>
            <person name="Young N.D."/>
            <person name="Debelle F."/>
            <person name="Oldroyd G.E."/>
            <person name="Geurts R."/>
            <person name="Cannon S.B."/>
            <person name="Udvardi M.K."/>
            <person name="Benedito V.A."/>
            <person name="Mayer K.F."/>
            <person name="Gouzy J."/>
            <person name="Schoof H."/>
            <person name="Van de Peer Y."/>
            <person name="Proost S."/>
            <person name="Cook D.R."/>
            <person name="Meyers B.C."/>
            <person name="Spannagl M."/>
            <person name="Cheung F."/>
            <person name="De Mita S."/>
            <person name="Krishnakumar V."/>
            <person name="Gundlach H."/>
            <person name="Zhou S."/>
            <person name="Mudge J."/>
            <person name="Bharti A.K."/>
            <person name="Murray J.D."/>
            <person name="Naoumkina M.A."/>
            <person name="Rosen B."/>
            <person name="Silverstein K.A."/>
            <person name="Tang H."/>
            <person name="Rombauts S."/>
            <person name="Zhao P.X."/>
            <person name="Zhou P."/>
            <person name="Barbe V."/>
            <person name="Bardou P."/>
            <person name="Bechner M."/>
            <person name="Bellec A."/>
            <person name="Berger A."/>
            <person name="Berges H."/>
            <person name="Bidwell S."/>
            <person name="Bisseling T."/>
            <person name="Choisne N."/>
            <person name="Couloux A."/>
            <person name="Denny R."/>
            <person name="Deshpande S."/>
            <person name="Dai X."/>
            <person name="Doyle J.J."/>
            <person name="Dudez A.M."/>
            <person name="Farmer A.D."/>
            <person name="Fouteau S."/>
            <person name="Franken C."/>
            <person name="Gibelin C."/>
            <person name="Gish J."/>
            <person name="Goldstein S."/>
            <person name="Gonzalez A.J."/>
            <person name="Green P.J."/>
            <person name="Hallab A."/>
            <person name="Hartog M."/>
            <person name="Hua A."/>
            <person name="Humphray S.J."/>
            <person name="Jeong D.H."/>
            <person name="Jing Y."/>
            <person name="Jocker A."/>
            <person name="Kenton S.M."/>
            <person name="Kim D.J."/>
            <person name="Klee K."/>
            <person name="Lai H."/>
            <person name="Lang C."/>
            <person name="Lin S."/>
            <person name="Macmil S.L."/>
            <person name="Magdelenat G."/>
            <person name="Matthews L."/>
            <person name="McCorrison J."/>
            <person name="Monaghan E.L."/>
            <person name="Mun J.H."/>
            <person name="Najar F.Z."/>
            <person name="Nicholson C."/>
            <person name="Noirot C."/>
            <person name="O'Bleness M."/>
            <person name="Paule C.R."/>
            <person name="Poulain J."/>
            <person name="Prion F."/>
            <person name="Qin B."/>
            <person name="Qu C."/>
            <person name="Retzel E.F."/>
            <person name="Riddle C."/>
            <person name="Sallet E."/>
            <person name="Samain S."/>
            <person name="Samson N."/>
            <person name="Sanders I."/>
            <person name="Saurat O."/>
            <person name="Scarpelli C."/>
            <person name="Schiex T."/>
            <person name="Segurens B."/>
            <person name="Severin A.J."/>
            <person name="Sherrier D.J."/>
            <person name="Shi R."/>
            <person name="Sims S."/>
            <person name="Singer S.R."/>
            <person name="Sinharoy S."/>
            <person name="Sterck L."/>
            <person name="Viollet A."/>
            <person name="Wang B.B."/>
            <person name="Wang K."/>
            <person name="Wang M."/>
            <person name="Wang X."/>
            <person name="Warfsmann J."/>
            <person name="Weissenbach J."/>
            <person name="White D.D."/>
            <person name="White J.D."/>
            <person name="Wiley G.B."/>
            <person name="Wincker P."/>
            <person name="Xing Y."/>
            <person name="Yang L."/>
            <person name="Yao Z."/>
            <person name="Ying F."/>
            <person name="Zhai J."/>
            <person name="Zhou L."/>
            <person name="Zuber A."/>
            <person name="Denarie J."/>
            <person name="Dixon R.A."/>
            <person name="May G.D."/>
            <person name="Schwartz D.C."/>
            <person name="Rogers J."/>
            <person name="Quetier F."/>
            <person name="Town C.D."/>
            <person name="Roe B.A."/>
        </authorList>
    </citation>
    <scope>NUCLEOTIDE SEQUENCE [LARGE SCALE GENOMIC DNA]</scope>
    <source>
        <strain evidence="3">A17</strain>
        <strain evidence="5 6">cv. Jemalong A17</strain>
    </source>
</reference>
<dbReference type="EnsemblPlants" id="KEH23026">
    <property type="protein sequence ID" value="KEH23026"/>
    <property type="gene ID" value="MTR_7g063970"/>
</dbReference>